<reference evidence="1" key="1">
    <citation type="submission" date="2014-09" db="EMBL/GenBank/DDBJ databases">
        <authorList>
            <person name="Magalhaes I.L.F."/>
            <person name="Oliveira U."/>
            <person name="Santos F.R."/>
            <person name="Vidigal T.H.D.A."/>
            <person name="Brescovit A.D."/>
            <person name="Santos A.J."/>
        </authorList>
    </citation>
    <scope>NUCLEOTIDE SEQUENCE</scope>
    <source>
        <tissue evidence="1">Shoot tissue taken approximately 20 cm above the soil surface</tissue>
    </source>
</reference>
<protein>
    <submittedName>
        <fullName evidence="1">Uncharacterized protein</fullName>
    </submittedName>
</protein>
<name>A0A0A9FU54_ARUDO</name>
<proteinExistence type="predicted"/>
<dbReference type="EMBL" id="GBRH01184045">
    <property type="protein sequence ID" value="JAE13851.1"/>
    <property type="molecule type" value="Transcribed_RNA"/>
</dbReference>
<sequence>MHTKTSNHHVPFYQLIQFYIPWSFNNTETKL</sequence>
<organism evidence="1">
    <name type="scientific">Arundo donax</name>
    <name type="common">Giant reed</name>
    <name type="synonym">Donax arundinaceus</name>
    <dbReference type="NCBI Taxonomy" id="35708"/>
    <lineage>
        <taxon>Eukaryota</taxon>
        <taxon>Viridiplantae</taxon>
        <taxon>Streptophyta</taxon>
        <taxon>Embryophyta</taxon>
        <taxon>Tracheophyta</taxon>
        <taxon>Spermatophyta</taxon>
        <taxon>Magnoliopsida</taxon>
        <taxon>Liliopsida</taxon>
        <taxon>Poales</taxon>
        <taxon>Poaceae</taxon>
        <taxon>PACMAD clade</taxon>
        <taxon>Arundinoideae</taxon>
        <taxon>Arundineae</taxon>
        <taxon>Arundo</taxon>
    </lineage>
</organism>
<reference evidence="1" key="2">
    <citation type="journal article" date="2015" name="Data Brief">
        <title>Shoot transcriptome of the giant reed, Arundo donax.</title>
        <authorList>
            <person name="Barrero R.A."/>
            <person name="Guerrero F.D."/>
            <person name="Moolhuijzen P."/>
            <person name="Goolsby J.A."/>
            <person name="Tidwell J."/>
            <person name="Bellgard S.E."/>
            <person name="Bellgard M.I."/>
        </authorList>
    </citation>
    <scope>NUCLEOTIDE SEQUENCE</scope>
    <source>
        <tissue evidence="1">Shoot tissue taken approximately 20 cm above the soil surface</tissue>
    </source>
</reference>
<accession>A0A0A9FU54</accession>
<dbReference type="AlphaFoldDB" id="A0A0A9FU54"/>
<evidence type="ECO:0000313" key="1">
    <source>
        <dbReference type="EMBL" id="JAE13851.1"/>
    </source>
</evidence>